<evidence type="ECO:0000259" key="9">
    <source>
        <dbReference type="Pfam" id="PF00266"/>
    </source>
</evidence>
<dbReference type="PANTHER" id="PTHR43586">
    <property type="entry name" value="CYSTEINE DESULFURASE"/>
    <property type="match status" value="1"/>
</dbReference>
<proteinExistence type="inferred from homology"/>
<evidence type="ECO:0000256" key="7">
    <source>
        <dbReference type="RuleBase" id="RU004504"/>
    </source>
</evidence>
<dbReference type="AlphaFoldDB" id="A0A7V5UDY4"/>
<dbReference type="Gene3D" id="3.40.640.10">
    <property type="entry name" value="Type I PLP-dependent aspartate aminotransferase-like (Major domain)"/>
    <property type="match status" value="1"/>
</dbReference>
<accession>A0A7V5UDY4</accession>
<evidence type="ECO:0000256" key="8">
    <source>
        <dbReference type="RuleBase" id="RU004506"/>
    </source>
</evidence>
<evidence type="ECO:0000313" key="10">
    <source>
        <dbReference type="EMBL" id="HHJ51629.1"/>
    </source>
</evidence>
<dbReference type="SUPFAM" id="SSF53383">
    <property type="entry name" value="PLP-dependent transferases"/>
    <property type="match status" value="1"/>
</dbReference>
<reference evidence="10" key="1">
    <citation type="journal article" date="2020" name="mSystems">
        <title>Genome- and Community-Level Interaction Insights into Carbon Utilization and Element Cycling Functions of Hydrothermarchaeota in Hydrothermal Sediment.</title>
        <authorList>
            <person name="Zhou Z."/>
            <person name="Liu Y."/>
            <person name="Xu W."/>
            <person name="Pan J."/>
            <person name="Luo Z.H."/>
            <person name="Li M."/>
        </authorList>
    </citation>
    <scope>NUCLEOTIDE SEQUENCE [LARGE SCALE GENOMIC DNA]</scope>
    <source>
        <strain evidence="10">HyVt-527</strain>
    </source>
</reference>
<dbReference type="Pfam" id="PF00266">
    <property type="entry name" value="Aminotran_5"/>
    <property type="match status" value="1"/>
</dbReference>
<dbReference type="PANTHER" id="PTHR43586:SF8">
    <property type="entry name" value="CYSTEINE DESULFURASE 1, CHLOROPLASTIC"/>
    <property type="match status" value="1"/>
</dbReference>
<comment type="function">
    <text evidence="2 8">Catalyzes the removal of elemental sulfur and selenium atoms from L-cysteine, L-cystine, L-selenocysteine, and L-selenocystine to produce L-alanine.</text>
</comment>
<feature type="domain" description="Aminotransferase class V" evidence="9">
    <location>
        <begin position="23"/>
        <end position="392"/>
    </location>
</feature>
<comment type="cofactor">
    <cofactor evidence="1 7">
        <name>pyridoxal 5'-phosphate</name>
        <dbReference type="ChEBI" id="CHEBI:597326"/>
    </cofactor>
</comment>
<dbReference type="InterPro" id="IPR015421">
    <property type="entry name" value="PyrdxlP-dep_Trfase_major"/>
</dbReference>
<dbReference type="InterPro" id="IPR016454">
    <property type="entry name" value="Cysteine_dSase"/>
</dbReference>
<dbReference type="PROSITE" id="PS00595">
    <property type="entry name" value="AA_TRANSFER_CLASS_5"/>
    <property type="match status" value="1"/>
</dbReference>
<keyword evidence="4 8" id="KW-0808">Transferase</keyword>
<protein>
    <recommendedName>
        <fullName evidence="8">Cysteine desulfurase</fullName>
        <ecNumber evidence="8">2.8.1.7</ecNumber>
    </recommendedName>
</protein>
<dbReference type="InterPro" id="IPR000192">
    <property type="entry name" value="Aminotrans_V_dom"/>
</dbReference>
<evidence type="ECO:0000256" key="5">
    <source>
        <dbReference type="ARBA" id="ARBA00022898"/>
    </source>
</evidence>
<comment type="caution">
    <text evidence="10">The sequence shown here is derived from an EMBL/GenBank/DDBJ whole genome shotgun (WGS) entry which is preliminary data.</text>
</comment>
<comment type="catalytic activity">
    <reaction evidence="6 8">
        <text>(sulfur carrier)-H + L-cysteine = (sulfur carrier)-SH + L-alanine</text>
        <dbReference type="Rhea" id="RHEA:43892"/>
        <dbReference type="Rhea" id="RHEA-COMP:14737"/>
        <dbReference type="Rhea" id="RHEA-COMP:14739"/>
        <dbReference type="ChEBI" id="CHEBI:29917"/>
        <dbReference type="ChEBI" id="CHEBI:35235"/>
        <dbReference type="ChEBI" id="CHEBI:57972"/>
        <dbReference type="ChEBI" id="CHEBI:64428"/>
        <dbReference type="EC" id="2.8.1.7"/>
    </reaction>
</comment>
<dbReference type="GO" id="GO:0006534">
    <property type="term" value="P:cysteine metabolic process"/>
    <property type="evidence" value="ECO:0007669"/>
    <property type="project" value="UniProtKB-UniRule"/>
</dbReference>
<evidence type="ECO:0000256" key="2">
    <source>
        <dbReference type="ARBA" id="ARBA00002824"/>
    </source>
</evidence>
<name>A0A7V5UDY4_CALAY</name>
<dbReference type="Proteomes" id="UP000886124">
    <property type="component" value="Unassembled WGS sequence"/>
</dbReference>
<organism evidence="10">
    <name type="scientific">Caldithrix abyssi</name>
    <dbReference type="NCBI Taxonomy" id="187145"/>
    <lineage>
        <taxon>Bacteria</taxon>
        <taxon>Pseudomonadati</taxon>
        <taxon>Calditrichota</taxon>
        <taxon>Calditrichia</taxon>
        <taxon>Calditrichales</taxon>
        <taxon>Calditrichaceae</taxon>
        <taxon>Caldithrix</taxon>
    </lineage>
</organism>
<dbReference type="InterPro" id="IPR015422">
    <property type="entry name" value="PyrdxlP-dep_Trfase_small"/>
</dbReference>
<dbReference type="CDD" id="cd06453">
    <property type="entry name" value="SufS_like"/>
    <property type="match status" value="1"/>
</dbReference>
<dbReference type="NCBIfam" id="TIGR01979">
    <property type="entry name" value="sufS"/>
    <property type="match status" value="1"/>
</dbReference>
<sequence>MDVALIRKDFPILSRTVHDKPLVYLDNAATTQKPQAVIDAIKNYYEQMNANVHRAIHTIGEQATVAYENARKKVAGFINAESPKQIVFTRGTTEAINLVATAWGEKFVSTGDEIIVTEMEHHSNLVPWQILAQKVGAKLKFIPFLPDGTLDLSRLDELFTAHTKLVAITHMSNVFGTINPIKKITRMAHDRGIPVLLDGAQSVPHLPVDVQMLDCDFLAFSGHKMLGPTGIGVLYAKSARLENMNPYQGGGEMINTVWLEKSTWNEIPHKFEAGTPNIAGAIGLGAAIDYLNELSMPRITMYEQQLTTYALEKMREIDGLEIYGMAPERGSAISFNLGQIHPHDLSHFLDQQGIAVRAGHHCAQPIMRKLNVAATTRASFYFYNTFEEIDYLVEQLKAAREFFGFL</sequence>
<dbReference type="InterPro" id="IPR010970">
    <property type="entry name" value="Cys_dSase_SufS"/>
</dbReference>
<gene>
    <name evidence="10" type="ORF">ENJ89_00415</name>
</gene>
<evidence type="ECO:0000256" key="4">
    <source>
        <dbReference type="ARBA" id="ARBA00022679"/>
    </source>
</evidence>
<dbReference type="GO" id="GO:0030170">
    <property type="term" value="F:pyridoxal phosphate binding"/>
    <property type="evidence" value="ECO:0007669"/>
    <property type="project" value="UniProtKB-UniRule"/>
</dbReference>
<evidence type="ECO:0000256" key="3">
    <source>
        <dbReference type="ARBA" id="ARBA00010447"/>
    </source>
</evidence>
<comment type="similarity">
    <text evidence="3 8">Belongs to the class-V pyridoxal-phosphate-dependent aminotransferase family. Csd subfamily.</text>
</comment>
<dbReference type="PIRSF" id="PIRSF005572">
    <property type="entry name" value="NifS"/>
    <property type="match status" value="1"/>
</dbReference>
<dbReference type="InterPro" id="IPR015424">
    <property type="entry name" value="PyrdxlP-dep_Trfase"/>
</dbReference>
<dbReference type="Gene3D" id="3.90.1150.10">
    <property type="entry name" value="Aspartate Aminotransferase, domain 1"/>
    <property type="match status" value="1"/>
</dbReference>
<dbReference type="EMBL" id="DROD01000026">
    <property type="protein sequence ID" value="HHJ51629.1"/>
    <property type="molecule type" value="Genomic_DNA"/>
</dbReference>
<keyword evidence="5 8" id="KW-0663">Pyridoxal phosphate</keyword>
<evidence type="ECO:0000256" key="6">
    <source>
        <dbReference type="ARBA" id="ARBA00050776"/>
    </source>
</evidence>
<dbReference type="EC" id="2.8.1.7" evidence="8"/>
<dbReference type="InterPro" id="IPR020578">
    <property type="entry name" value="Aminotrans_V_PyrdxlP_BS"/>
</dbReference>
<evidence type="ECO:0000256" key="1">
    <source>
        <dbReference type="ARBA" id="ARBA00001933"/>
    </source>
</evidence>
<dbReference type="GO" id="GO:0031071">
    <property type="term" value="F:cysteine desulfurase activity"/>
    <property type="evidence" value="ECO:0007669"/>
    <property type="project" value="UniProtKB-UniRule"/>
</dbReference>